<dbReference type="InterPro" id="IPR012827">
    <property type="entry name" value="Hemerythrin_metal-bd"/>
</dbReference>
<dbReference type="InterPro" id="IPR016131">
    <property type="entry name" value="Haemerythrin_Fe_BS"/>
</dbReference>
<dbReference type="InterPro" id="IPR035938">
    <property type="entry name" value="Hemerythrin-like_sf"/>
</dbReference>
<evidence type="ECO:0000313" key="7">
    <source>
        <dbReference type="Proteomes" id="UP000366872"/>
    </source>
</evidence>
<dbReference type="Pfam" id="PF01814">
    <property type="entry name" value="Hemerythrin"/>
    <property type="match status" value="1"/>
</dbReference>
<dbReference type="PANTHER" id="PTHR37164">
    <property type="entry name" value="BACTERIOHEMERYTHRIN"/>
    <property type="match status" value="1"/>
</dbReference>
<dbReference type="NCBIfam" id="TIGR02481">
    <property type="entry name" value="hemeryth_dom"/>
    <property type="match status" value="1"/>
</dbReference>
<keyword evidence="7" id="KW-1185">Reference proteome</keyword>
<keyword evidence="2" id="KW-0561">Oxygen transport</keyword>
<comment type="similarity">
    <text evidence="1">Belongs to the hemerythrin family.</text>
</comment>
<keyword evidence="3" id="KW-0479">Metal-binding</keyword>
<evidence type="ECO:0000256" key="4">
    <source>
        <dbReference type="ARBA" id="ARBA00023004"/>
    </source>
</evidence>
<keyword evidence="4" id="KW-0408">Iron</keyword>
<evidence type="ECO:0000256" key="1">
    <source>
        <dbReference type="ARBA" id="ARBA00010587"/>
    </source>
</evidence>
<protein>
    <submittedName>
        <fullName evidence="6">Bacteriohemerythrin</fullName>
    </submittedName>
</protein>
<sequence length="140" mass="15901">MNEVKWTDDLSVGVGLIDDQHKELIQHLNNLTKAVEEQHGPNEVPDTLSFLIDYTDLHFSMEERNMEAHGYPAFEAHKAKHDEFKAILADMESEFRDDGPTAILAESIDTLLINWLLKHIRVLDVEFGAFLKSNGLALSE</sequence>
<name>A0A6C2U3K8_PONDE</name>
<dbReference type="EMBL" id="CAAHFG010000001">
    <property type="protein sequence ID" value="VGO14608.1"/>
    <property type="molecule type" value="Genomic_DNA"/>
</dbReference>
<dbReference type="PROSITE" id="PS00550">
    <property type="entry name" value="HEMERYTHRINS"/>
    <property type="match status" value="1"/>
</dbReference>
<dbReference type="AlphaFoldDB" id="A0A6C2U3K8"/>
<dbReference type="GO" id="GO:0005344">
    <property type="term" value="F:oxygen carrier activity"/>
    <property type="evidence" value="ECO:0007669"/>
    <property type="project" value="UniProtKB-KW"/>
</dbReference>
<dbReference type="GO" id="GO:0046872">
    <property type="term" value="F:metal ion binding"/>
    <property type="evidence" value="ECO:0007669"/>
    <property type="project" value="UniProtKB-KW"/>
</dbReference>
<dbReference type="InterPro" id="IPR012312">
    <property type="entry name" value="Hemerythrin-like"/>
</dbReference>
<dbReference type="InterPro" id="IPR050669">
    <property type="entry name" value="Hemerythrin"/>
</dbReference>
<organism evidence="6 7">
    <name type="scientific">Pontiella desulfatans</name>
    <dbReference type="NCBI Taxonomy" id="2750659"/>
    <lineage>
        <taxon>Bacteria</taxon>
        <taxon>Pseudomonadati</taxon>
        <taxon>Kiritimatiellota</taxon>
        <taxon>Kiritimatiellia</taxon>
        <taxon>Kiritimatiellales</taxon>
        <taxon>Pontiellaceae</taxon>
        <taxon>Pontiella</taxon>
    </lineage>
</organism>
<dbReference type="NCBIfam" id="NF033749">
    <property type="entry name" value="bact_hemeryth"/>
    <property type="match status" value="1"/>
</dbReference>
<evidence type="ECO:0000259" key="5">
    <source>
        <dbReference type="Pfam" id="PF01814"/>
    </source>
</evidence>
<reference evidence="6 7" key="1">
    <citation type="submission" date="2019-04" db="EMBL/GenBank/DDBJ databases">
        <authorList>
            <person name="Van Vliet M D."/>
        </authorList>
    </citation>
    <scope>NUCLEOTIDE SEQUENCE [LARGE SCALE GENOMIC DNA]</scope>
    <source>
        <strain evidence="6 7">F1</strain>
    </source>
</reference>
<dbReference type="Proteomes" id="UP000366872">
    <property type="component" value="Unassembled WGS sequence"/>
</dbReference>
<evidence type="ECO:0000256" key="3">
    <source>
        <dbReference type="ARBA" id="ARBA00022723"/>
    </source>
</evidence>
<dbReference type="PANTHER" id="PTHR37164:SF1">
    <property type="entry name" value="BACTERIOHEMERYTHRIN"/>
    <property type="match status" value="1"/>
</dbReference>
<evidence type="ECO:0000256" key="2">
    <source>
        <dbReference type="ARBA" id="ARBA00022621"/>
    </source>
</evidence>
<keyword evidence="2" id="KW-0813">Transport</keyword>
<accession>A0A6C2U3K8</accession>
<evidence type="ECO:0000313" key="6">
    <source>
        <dbReference type="EMBL" id="VGO14608.1"/>
    </source>
</evidence>
<gene>
    <name evidence="6" type="ORF">PDESU_03171</name>
</gene>
<dbReference type="Gene3D" id="1.20.120.50">
    <property type="entry name" value="Hemerythrin-like"/>
    <property type="match status" value="1"/>
</dbReference>
<dbReference type="CDD" id="cd12107">
    <property type="entry name" value="Hemerythrin"/>
    <property type="match status" value="1"/>
</dbReference>
<feature type="domain" description="Hemerythrin-like" evidence="5">
    <location>
        <begin position="13"/>
        <end position="121"/>
    </location>
</feature>
<proteinExistence type="inferred from homology"/>
<dbReference type="SUPFAM" id="SSF47188">
    <property type="entry name" value="Hemerythrin-like"/>
    <property type="match status" value="1"/>
</dbReference>
<dbReference type="RefSeq" id="WP_168442303.1">
    <property type="nucleotide sequence ID" value="NZ_CAAHFG010000001.1"/>
</dbReference>